<reference evidence="2 3" key="1">
    <citation type="journal article" date="2014" name="BMC Genomics">
        <title>Genome based analysis of type-I polyketide synthase and nonribosomal peptide synthetase gene clusters in seven strains of five representative Nocardia species.</title>
        <authorList>
            <person name="Komaki H."/>
            <person name="Ichikawa N."/>
            <person name="Hosoyama A."/>
            <person name="Takahashi-Nakaguchi A."/>
            <person name="Matsuzawa T."/>
            <person name="Suzuki K."/>
            <person name="Fujita N."/>
            <person name="Gonoi T."/>
        </authorList>
    </citation>
    <scope>NUCLEOTIDE SEQUENCE [LARGE SCALE GENOMIC DNA]</scope>
    <source>
        <strain evidence="2 3">NBRC 15531</strain>
    </source>
</reference>
<dbReference type="OrthoDB" id="1161330at2"/>
<organism evidence="2 3">
    <name type="scientific">Nocardia asteroides NBRC 15531</name>
    <dbReference type="NCBI Taxonomy" id="1110697"/>
    <lineage>
        <taxon>Bacteria</taxon>
        <taxon>Bacillati</taxon>
        <taxon>Actinomycetota</taxon>
        <taxon>Actinomycetes</taxon>
        <taxon>Mycobacteriales</taxon>
        <taxon>Nocardiaceae</taxon>
        <taxon>Nocardia</taxon>
    </lineage>
</organism>
<dbReference type="EMBL" id="BAFO02000032">
    <property type="protein sequence ID" value="GAD86196.1"/>
    <property type="molecule type" value="Genomic_DNA"/>
</dbReference>
<dbReference type="RefSeq" id="WP_019047032.1">
    <property type="nucleotide sequence ID" value="NZ_BAFO02000032.1"/>
</dbReference>
<dbReference type="InterPro" id="IPR012349">
    <property type="entry name" value="Split_barrel_FMN-bd"/>
</dbReference>
<comment type="caution">
    <text evidence="2">The sequence shown here is derived from an EMBL/GenBank/DDBJ whole genome shotgun (WGS) entry which is preliminary data.</text>
</comment>
<evidence type="ECO:0000313" key="3">
    <source>
        <dbReference type="Proteomes" id="UP000017048"/>
    </source>
</evidence>
<name>U5EII2_NOCAS</name>
<protein>
    <recommendedName>
        <fullName evidence="1">Pyridoxamine 5'-phosphate oxidase N-terminal domain-containing protein</fullName>
    </recommendedName>
</protein>
<gene>
    <name evidence="2" type="ORF">NCAST_32_06830</name>
</gene>
<dbReference type="eggNOG" id="COG3576">
    <property type="taxonomic scope" value="Bacteria"/>
</dbReference>
<proteinExistence type="predicted"/>
<feature type="domain" description="Pyridoxamine 5'-phosphate oxidase N-terminal" evidence="1">
    <location>
        <begin position="25"/>
        <end position="114"/>
    </location>
</feature>
<dbReference type="GeneID" id="91517456"/>
<accession>U5EII2</accession>
<dbReference type="STRING" id="1824.SAMN05444423_102426"/>
<dbReference type="Pfam" id="PF01243">
    <property type="entry name" value="PNPOx_N"/>
    <property type="match status" value="1"/>
</dbReference>
<keyword evidence="3" id="KW-1185">Reference proteome</keyword>
<dbReference type="InterPro" id="IPR011576">
    <property type="entry name" value="Pyridox_Oxase_N"/>
</dbReference>
<dbReference type="AlphaFoldDB" id="U5EII2"/>
<evidence type="ECO:0000313" key="2">
    <source>
        <dbReference type="EMBL" id="GAD86196.1"/>
    </source>
</evidence>
<sequence>MSTPSPDDWTEIRTIVARAQRSTGHFAVASVDATGAPTITPIGTLFLRTDRTGYFFDHYTTALTRNVDADARICLMAVDSGRTYWFRSLLTARFAAPPGVRLYGTAGPRRPATAAERDTVRRRVRPLRALRGGKLLWSDLTHVRDITFTGFRLVRYPVMMPANTPPDRHFD</sequence>
<dbReference type="Proteomes" id="UP000017048">
    <property type="component" value="Unassembled WGS sequence"/>
</dbReference>
<evidence type="ECO:0000259" key="1">
    <source>
        <dbReference type="Pfam" id="PF01243"/>
    </source>
</evidence>
<dbReference type="SUPFAM" id="SSF50475">
    <property type="entry name" value="FMN-binding split barrel"/>
    <property type="match status" value="1"/>
</dbReference>
<dbReference type="Gene3D" id="2.30.110.10">
    <property type="entry name" value="Electron Transport, Fmn-binding Protein, Chain A"/>
    <property type="match status" value="1"/>
</dbReference>